<evidence type="ECO:0000313" key="11">
    <source>
        <dbReference type="EMBL" id="RDF01226.1"/>
    </source>
</evidence>
<dbReference type="Proteomes" id="UP000253999">
    <property type="component" value="Unassembled WGS sequence"/>
</dbReference>
<dbReference type="InterPro" id="IPR036412">
    <property type="entry name" value="HAD-like_sf"/>
</dbReference>
<proteinExistence type="inferred from homology"/>
<dbReference type="PANTHER" id="PTHR43434:SF1">
    <property type="entry name" value="PHOSPHOGLYCOLATE PHOSPHATASE"/>
    <property type="match status" value="1"/>
</dbReference>
<dbReference type="Pfam" id="PF13419">
    <property type="entry name" value="HAD_2"/>
    <property type="match status" value="1"/>
</dbReference>
<dbReference type="GO" id="GO:0046872">
    <property type="term" value="F:metal ion binding"/>
    <property type="evidence" value="ECO:0007669"/>
    <property type="project" value="UniProtKB-KW"/>
</dbReference>
<evidence type="ECO:0000256" key="8">
    <source>
        <dbReference type="ARBA" id="ARBA00022842"/>
    </source>
</evidence>
<keyword evidence="8 10" id="KW-0460">Magnesium</keyword>
<evidence type="ECO:0000256" key="3">
    <source>
        <dbReference type="ARBA" id="ARBA00004818"/>
    </source>
</evidence>
<evidence type="ECO:0000256" key="2">
    <source>
        <dbReference type="ARBA" id="ARBA00001946"/>
    </source>
</evidence>
<comment type="caution">
    <text evidence="11">The sequence shown here is derived from an EMBL/GenBank/DDBJ whole genome shotgun (WGS) entry which is preliminary data.</text>
</comment>
<evidence type="ECO:0000256" key="6">
    <source>
        <dbReference type="ARBA" id="ARBA00022723"/>
    </source>
</evidence>
<dbReference type="RefSeq" id="WP_111313425.1">
    <property type="nucleotide sequence ID" value="NZ_CAUQRN010000010.1"/>
</dbReference>
<dbReference type="GO" id="GO:0005829">
    <property type="term" value="C:cytosol"/>
    <property type="evidence" value="ECO:0007669"/>
    <property type="project" value="TreeGrafter"/>
</dbReference>
<dbReference type="Gene3D" id="1.10.150.240">
    <property type="entry name" value="Putative phosphatase, domain 2"/>
    <property type="match status" value="1"/>
</dbReference>
<reference evidence="11 12" key="1">
    <citation type="submission" date="2018-05" db="EMBL/GenBank/DDBJ databases">
        <title>Draft Genome Sequences for a Diverse set of 7 Haemophilus Species.</title>
        <authorList>
            <person name="Nichols M."/>
            <person name="Topaz N."/>
            <person name="Wang X."/>
            <person name="Wang X."/>
            <person name="Boxrud D."/>
        </authorList>
    </citation>
    <scope>NUCLEOTIDE SEQUENCE [LARGE SCALE GENOMIC DNA]</scope>
    <source>
        <strain evidence="11 12">C2010039593</strain>
    </source>
</reference>
<dbReference type="Gene3D" id="3.40.50.1000">
    <property type="entry name" value="HAD superfamily/HAD-like"/>
    <property type="match status" value="1"/>
</dbReference>
<comment type="catalytic activity">
    <reaction evidence="1 10">
        <text>2-phosphoglycolate + H2O = glycolate + phosphate</text>
        <dbReference type="Rhea" id="RHEA:14369"/>
        <dbReference type="ChEBI" id="CHEBI:15377"/>
        <dbReference type="ChEBI" id="CHEBI:29805"/>
        <dbReference type="ChEBI" id="CHEBI:43474"/>
        <dbReference type="ChEBI" id="CHEBI:58033"/>
        <dbReference type="EC" id="3.1.3.18"/>
    </reaction>
</comment>
<dbReference type="NCBIfam" id="NF009695">
    <property type="entry name" value="PRK13222.1-2"/>
    <property type="match status" value="1"/>
</dbReference>
<dbReference type="UniPathway" id="UPA00865">
    <property type="reaction ID" value="UER00834"/>
</dbReference>
<gene>
    <name evidence="11" type="ORF">DPV98_08765</name>
</gene>
<accession>A0A369Z8N0</accession>
<comment type="function">
    <text evidence="10">Specifically catalyzes the dephosphorylation of 2-phosphoglycolate. Is involved in the dissimilation of the intracellular 2-phosphoglycolate formed during the DNA repair of 3'-phosphoglycolate ends, a major class of DNA lesions induced by oxidative stress.</text>
</comment>
<feature type="binding site" evidence="10">
    <location>
        <position position="11"/>
    </location>
    <ligand>
        <name>Mg(2+)</name>
        <dbReference type="ChEBI" id="CHEBI:18420"/>
    </ligand>
</feature>
<dbReference type="NCBIfam" id="TIGR01509">
    <property type="entry name" value="HAD-SF-IA-v3"/>
    <property type="match status" value="1"/>
</dbReference>
<name>A0A369Z8N0_HAEPH</name>
<keyword evidence="7 10" id="KW-0378">Hydrolase</keyword>
<dbReference type="InterPro" id="IPR006439">
    <property type="entry name" value="HAD-SF_hydro_IA"/>
</dbReference>
<sequence>MAFKYKVIGFDLDGTLINTLPDLTLVVNSMFLEHGLPTVTQEKVLSWVGKGADIFFQNAVNYTGKLFDATQLNSMRASFDKFYATYVCEESTLYPKVKETLEALKTKGFTLVVITNKPTHLVEPVLSAFGIYSLFSETLGGQSLPKIKPNPEPMWFICEKFGIQPSELLFVGDSENDVIASTRAGCDVVGLTYGYNYNVPIEQANPTFVTSNFADVLEISTKEI</sequence>
<dbReference type="InterPro" id="IPR041492">
    <property type="entry name" value="HAD_2"/>
</dbReference>
<comment type="cofactor">
    <cofactor evidence="2 10">
        <name>Mg(2+)</name>
        <dbReference type="ChEBI" id="CHEBI:18420"/>
    </cofactor>
</comment>
<comment type="similarity">
    <text evidence="4 10">Belongs to the HAD-like hydrolase superfamily. CbbY/CbbZ/Gph/YieH family.</text>
</comment>
<dbReference type="PANTHER" id="PTHR43434">
    <property type="entry name" value="PHOSPHOGLYCOLATE PHOSPHATASE"/>
    <property type="match status" value="1"/>
</dbReference>
<feature type="binding site" evidence="10">
    <location>
        <position position="173"/>
    </location>
    <ligand>
        <name>Mg(2+)</name>
        <dbReference type="ChEBI" id="CHEBI:18420"/>
    </ligand>
</feature>
<dbReference type="NCBIfam" id="TIGR01449">
    <property type="entry name" value="PGP_bact"/>
    <property type="match status" value="1"/>
</dbReference>
<dbReference type="HAMAP" id="MF_00495">
    <property type="entry name" value="GPH_hydrolase_bact"/>
    <property type="match status" value="1"/>
</dbReference>
<dbReference type="SFLD" id="SFLDS00003">
    <property type="entry name" value="Haloacid_Dehalogenase"/>
    <property type="match status" value="1"/>
</dbReference>
<dbReference type="SFLD" id="SFLDG01129">
    <property type="entry name" value="C1.5:_HAD__Beta-PGM__Phosphata"/>
    <property type="match status" value="1"/>
</dbReference>
<dbReference type="InterPro" id="IPR023214">
    <property type="entry name" value="HAD_sf"/>
</dbReference>
<dbReference type="GO" id="GO:0005975">
    <property type="term" value="P:carbohydrate metabolic process"/>
    <property type="evidence" value="ECO:0007669"/>
    <property type="project" value="InterPro"/>
</dbReference>
<keyword evidence="6 10" id="KW-0479">Metal-binding</keyword>
<dbReference type="GO" id="GO:0008967">
    <property type="term" value="F:phosphoglycolate phosphatase activity"/>
    <property type="evidence" value="ECO:0007669"/>
    <property type="project" value="UniProtKB-UniRule"/>
</dbReference>
<feature type="binding site" evidence="10">
    <location>
        <position position="13"/>
    </location>
    <ligand>
        <name>Mg(2+)</name>
        <dbReference type="ChEBI" id="CHEBI:18420"/>
    </ligand>
</feature>
<dbReference type="InterPro" id="IPR037512">
    <property type="entry name" value="PGPase_prok"/>
</dbReference>
<dbReference type="CDD" id="cd16417">
    <property type="entry name" value="HAD_PGPase"/>
    <property type="match status" value="1"/>
</dbReference>
<protein>
    <recommendedName>
        <fullName evidence="5 10">Phosphoglycolate phosphatase</fullName>
        <shortName evidence="10">PGP</shortName>
        <shortName evidence="10">PGPase</shortName>
        <ecNumber evidence="5 10">3.1.3.18</ecNumber>
    </recommendedName>
</protein>
<dbReference type="GO" id="GO:0046295">
    <property type="term" value="P:glycolate biosynthetic process"/>
    <property type="evidence" value="ECO:0007669"/>
    <property type="project" value="UniProtKB-UniRule"/>
</dbReference>
<dbReference type="FunFam" id="3.40.50.1000:FF:000022">
    <property type="entry name" value="Phosphoglycolate phosphatase"/>
    <property type="match status" value="1"/>
</dbReference>
<keyword evidence="9 10" id="KW-0119">Carbohydrate metabolism</keyword>
<evidence type="ECO:0000256" key="9">
    <source>
        <dbReference type="ARBA" id="ARBA00023277"/>
    </source>
</evidence>
<dbReference type="STRING" id="735.B0185_05775"/>
<dbReference type="InterPro" id="IPR050155">
    <property type="entry name" value="HAD-like_hydrolase_sf"/>
</dbReference>
<comment type="pathway">
    <text evidence="3 10">Organic acid metabolism; glycolate biosynthesis; glycolate from 2-phosphoglycolate: step 1/1.</text>
</comment>
<dbReference type="AlphaFoldDB" id="A0A369Z8N0"/>
<evidence type="ECO:0000256" key="5">
    <source>
        <dbReference type="ARBA" id="ARBA00013078"/>
    </source>
</evidence>
<dbReference type="NCBIfam" id="TIGR01549">
    <property type="entry name" value="HAD-SF-IA-v1"/>
    <property type="match status" value="1"/>
</dbReference>
<evidence type="ECO:0000256" key="7">
    <source>
        <dbReference type="ARBA" id="ARBA00022801"/>
    </source>
</evidence>
<dbReference type="GO" id="GO:0006281">
    <property type="term" value="P:DNA repair"/>
    <property type="evidence" value="ECO:0007669"/>
    <property type="project" value="TreeGrafter"/>
</dbReference>
<evidence type="ECO:0000256" key="4">
    <source>
        <dbReference type="ARBA" id="ARBA00006171"/>
    </source>
</evidence>
<evidence type="ECO:0000313" key="12">
    <source>
        <dbReference type="Proteomes" id="UP000253999"/>
    </source>
</evidence>
<organism evidence="11 12">
    <name type="scientific">Haemophilus parahaemolyticus</name>
    <dbReference type="NCBI Taxonomy" id="735"/>
    <lineage>
        <taxon>Bacteria</taxon>
        <taxon>Pseudomonadati</taxon>
        <taxon>Pseudomonadota</taxon>
        <taxon>Gammaproteobacteria</taxon>
        <taxon>Pasteurellales</taxon>
        <taxon>Pasteurellaceae</taxon>
        <taxon>Haemophilus</taxon>
    </lineage>
</organism>
<dbReference type="EC" id="3.1.3.18" evidence="5 10"/>
<evidence type="ECO:0000256" key="10">
    <source>
        <dbReference type="HAMAP-Rule" id="MF_00495"/>
    </source>
</evidence>
<dbReference type="SFLD" id="SFLDG01135">
    <property type="entry name" value="C1.5.6:_HAD__Beta-PGM__Phospha"/>
    <property type="match status" value="1"/>
</dbReference>
<dbReference type="EMBL" id="QEQD01000009">
    <property type="protein sequence ID" value="RDF01226.1"/>
    <property type="molecule type" value="Genomic_DNA"/>
</dbReference>
<dbReference type="InterPro" id="IPR023198">
    <property type="entry name" value="PGP-like_dom2"/>
</dbReference>
<dbReference type="SUPFAM" id="SSF56784">
    <property type="entry name" value="HAD-like"/>
    <property type="match status" value="1"/>
</dbReference>
<evidence type="ECO:0000256" key="1">
    <source>
        <dbReference type="ARBA" id="ARBA00000830"/>
    </source>
</evidence>
<feature type="active site" description="Nucleophile" evidence="10">
    <location>
        <position position="11"/>
    </location>
</feature>